<keyword evidence="4 5" id="KW-0472">Membrane</keyword>
<reference evidence="7 8" key="1">
    <citation type="submission" date="2016-10" db="EMBL/GenBank/DDBJ databases">
        <authorList>
            <person name="de Groot N.N."/>
        </authorList>
    </citation>
    <scope>NUCLEOTIDE SEQUENCE [LARGE SCALE GENOMIC DNA]</scope>
    <source>
        <strain evidence="7 8">DSM 12271</strain>
    </source>
</reference>
<evidence type="ECO:0000256" key="3">
    <source>
        <dbReference type="ARBA" id="ARBA00022989"/>
    </source>
</evidence>
<dbReference type="PANTHER" id="PTHR37422:SF13">
    <property type="entry name" value="LIPOPOLYSACCHARIDE BIOSYNTHESIS PROTEIN PA4999-RELATED"/>
    <property type="match status" value="1"/>
</dbReference>
<evidence type="ECO:0000313" key="7">
    <source>
        <dbReference type="EMBL" id="SFB45283.1"/>
    </source>
</evidence>
<dbReference type="PANTHER" id="PTHR37422">
    <property type="entry name" value="TEICHURONIC ACID BIOSYNTHESIS PROTEIN TUAE"/>
    <property type="match status" value="1"/>
</dbReference>
<feature type="transmembrane region" description="Helical" evidence="5">
    <location>
        <begin position="165"/>
        <end position="190"/>
    </location>
</feature>
<keyword evidence="2 5" id="KW-0812">Transmembrane</keyword>
<feature type="transmembrane region" description="Helical" evidence="5">
    <location>
        <begin position="375"/>
        <end position="392"/>
    </location>
</feature>
<protein>
    <submittedName>
        <fullName evidence="7">O-Antigen ligase</fullName>
    </submittedName>
</protein>
<comment type="subcellular location">
    <subcellularLocation>
        <location evidence="1">Membrane</location>
        <topology evidence="1">Multi-pass membrane protein</topology>
    </subcellularLocation>
</comment>
<accession>A0A1I1B9S5</accession>
<dbReference type="InterPro" id="IPR007016">
    <property type="entry name" value="O-antigen_ligase-rel_domated"/>
</dbReference>
<keyword evidence="3 5" id="KW-1133">Transmembrane helix</keyword>
<dbReference type="EMBL" id="FOKI01000065">
    <property type="protein sequence ID" value="SFB45283.1"/>
    <property type="molecule type" value="Genomic_DNA"/>
</dbReference>
<gene>
    <name evidence="7" type="ORF">SAMN04488528_10652</name>
</gene>
<evidence type="ECO:0000256" key="1">
    <source>
        <dbReference type="ARBA" id="ARBA00004141"/>
    </source>
</evidence>
<dbReference type="GO" id="GO:0016020">
    <property type="term" value="C:membrane"/>
    <property type="evidence" value="ECO:0007669"/>
    <property type="project" value="UniProtKB-SubCell"/>
</dbReference>
<evidence type="ECO:0000259" key="6">
    <source>
        <dbReference type="Pfam" id="PF04932"/>
    </source>
</evidence>
<dbReference type="OrthoDB" id="1951079at2"/>
<keyword evidence="8" id="KW-1185">Reference proteome</keyword>
<evidence type="ECO:0000256" key="5">
    <source>
        <dbReference type="SAM" id="Phobius"/>
    </source>
</evidence>
<feature type="transmembrane region" description="Helical" evidence="5">
    <location>
        <begin position="243"/>
        <end position="262"/>
    </location>
</feature>
<feature type="transmembrane region" description="Helical" evidence="5">
    <location>
        <begin position="219"/>
        <end position="236"/>
    </location>
</feature>
<feature type="transmembrane region" description="Helical" evidence="5">
    <location>
        <begin position="14"/>
        <end position="33"/>
    </location>
</feature>
<dbReference type="Proteomes" id="UP000198619">
    <property type="component" value="Unassembled WGS sequence"/>
</dbReference>
<feature type="transmembrane region" description="Helical" evidence="5">
    <location>
        <begin position="92"/>
        <end position="112"/>
    </location>
</feature>
<feature type="transmembrane region" description="Helical" evidence="5">
    <location>
        <begin position="69"/>
        <end position="86"/>
    </location>
</feature>
<feature type="transmembrane region" description="Helical" evidence="5">
    <location>
        <begin position="197"/>
        <end position="213"/>
    </location>
</feature>
<feature type="transmembrane region" description="Helical" evidence="5">
    <location>
        <begin position="398"/>
        <end position="418"/>
    </location>
</feature>
<dbReference type="InterPro" id="IPR051533">
    <property type="entry name" value="WaaL-like"/>
</dbReference>
<dbReference type="RefSeq" id="WP_090043215.1">
    <property type="nucleotide sequence ID" value="NZ_FOKI01000065.1"/>
</dbReference>
<organism evidence="7 8">
    <name type="scientific">Clostridium frigidicarnis</name>
    <dbReference type="NCBI Taxonomy" id="84698"/>
    <lineage>
        <taxon>Bacteria</taxon>
        <taxon>Bacillati</taxon>
        <taxon>Bacillota</taxon>
        <taxon>Clostridia</taxon>
        <taxon>Eubacteriales</taxon>
        <taxon>Clostridiaceae</taxon>
        <taxon>Clostridium</taxon>
    </lineage>
</organism>
<sequence>MEFLNKIDVIKQRAAYKTAFILYALFFATEFSTYNSFTILKLLMIGWGCGLIVLDVYTNKNKILKKFNLMLNLFILMNIISLILFPSKAYNFRIFLITIIQIGVLNNSEITQTPRNVLKEINKVNFIFIIGSFVISAISLCMFVFKFNIFSIAYNEITRPDLLKGLFLISNIAGLVSLISIMVTVISIVSGIRGFRAFYWVNILVQGLVLYLTKARASWIGLIIFIIVYGFISIKNKTLRRSILIIILIGIVSLPVYGPKIINNLDNFANKTDYYQYYGFLSGRQMIWTQGYESIVTKNTFLGVGYKDVVDIIKNSTTQFLPGIDGGRMHNIYFEILCSHGILALIFMVMFFIANGVAIYKDIFKEDIPIENRRILKVIFAMFMSLYALGFVESVLVYVISVVSIIYWIYVGYSEYFIRKYKKY</sequence>
<proteinExistence type="predicted"/>
<keyword evidence="7" id="KW-0436">Ligase</keyword>
<dbReference type="AlphaFoldDB" id="A0A1I1B9S5"/>
<feature type="transmembrane region" description="Helical" evidence="5">
    <location>
        <begin position="332"/>
        <end position="354"/>
    </location>
</feature>
<feature type="transmembrane region" description="Helical" evidence="5">
    <location>
        <begin position="39"/>
        <end position="57"/>
    </location>
</feature>
<dbReference type="STRING" id="84698.SAMN04488528_10652"/>
<evidence type="ECO:0000313" key="8">
    <source>
        <dbReference type="Proteomes" id="UP000198619"/>
    </source>
</evidence>
<feature type="domain" description="O-antigen ligase-related" evidence="6">
    <location>
        <begin position="204"/>
        <end position="348"/>
    </location>
</feature>
<evidence type="ECO:0000256" key="2">
    <source>
        <dbReference type="ARBA" id="ARBA00022692"/>
    </source>
</evidence>
<evidence type="ECO:0000256" key="4">
    <source>
        <dbReference type="ARBA" id="ARBA00023136"/>
    </source>
</evidence>
<name>A0A1I1B9S5_9CLOT</name>
<feature type="transmembrane region" description="Helical" evidence="5">
    <location>
        <begin position="124"/>
        <end position="145"/>
    </location>
</feature>
<dbReference type="GO" id="GO:0016874">
    <property type="term" value="F:ligase activity"/>
    <property type="evidence" value="ECO:0007669"/>
    <property type="project" value="UniProtKB-KW"/>
</dbReference>
<dbReference type="Pfam" id="PF04932">
    <property type="entry name" value="Wzy_C"/>
    <property type="match status" value="1"/>
</dbReference>